<proteinExistence type="predicted"/>
<name>A0A449CZX2_9MICO</name>
<organism evidence="2 3">
    <name type="scientific">Brevibacterium casei</name>
    <dbReference type="NCBI Taxonomy" id="33889"/>
    <lineage>
        <taxon>Bacteria</taxon>
        <taxon>Bacillati</taxon>
        <taxon>Actinomycetota</taxon>
        <taxon>Actinomycetes</taxon>
        <taxon>Micrococcales</taxon>
        <taxon>Brevibacteriaceae</taxon>
        <taxon>Brevibacterium</taxon>
    </lineage>
</organism>
<evidence type="ECO:0000313" key="3">
    <source>
        <dbReference type="Proteomes" id="UP000386281"/>
    </source>
</evidence>
<feature type="compositionally biased region" description="Basic and acidic residues" evidence="1">
    <location>
        <begin position="7"/>
        <end position="40"/>
    </location>
</feature>
<protein>
    <submittedName>
        <fullName evidence="2">Uncharacterized protein</fullName>
    </submittedName>
</protein>
<gene>
    <name evidence="2" type="ORF">NCTC12391_00453</name>
</gene>
<sequence>MLSPTRKGNEDAMGHHKNNDELREERFEQEQHRQDLRDEVFAETDGDVDDSGSQDERRKEGLPAEE</sequence>
<dbReference type="AlphaFoldDB" id="A0A449CZX2"/>
<evidence type="ECO:0000256" key="1">
    <source>
        <dbReference type="SAM" id="MobiDB-lite"/>
    </source>
</evidence>
<dbReference type="EMBL" id="CAACXN010000010">
    <property type="protein sequence ID" value="VEW10899.1"/>
    <property type="molecule type" value="Genomic_DNA"/>
</dbReference>
<dbReference type="Proteomes" id="UP000386281">
    <property type="component" value="Unassembled WGS sequence"/>
</dbReference>
<feature type="compositionally biased region" description="Acidic residues" evidence="1">
    <location>
        <begin position="41"/>
        <end position="53"/>
    </location>
</feature>
<feature type="compositionally biased region" description="Basic and acidic residues" evidence="1">
    <location>
        <begin position="54"/>
        <end position="66"/>
    </location>
</feature>
<evidence type="ECO:0000313" key="2">
    <source>
        <dbReference type="EMBL" id="VEW10899.1"/>
    </source>
</evidence>
<feature type="region of interest" description="Disordered" evidence="1">
    <location>
        <begin position="1"/>
        <end position="66"/>
    </location>
</feature>
<reference evidence="2 3" key="1">
    <citation type="submission" date="2019-02" db="EMBL/GenBank/DDBJ databases">
        <authorList>
            <consortium name="Pathogen Informatics"/>
        </authorList>
    </citation>
    <scope>NUCLEOTIDE SEQUENCE [LARGE SCALE GENOMIC DNA]</scope>
    <source>
        <strain evidence="2 3">3012STDY7078520</strain>
    </source>
</reference>
<accession>A0A449CZX2</accession>